<evidence type="ECO:0000256" key="14">
    <source>
        <dbReference type="ARBA" id="ARBA00038333"/>
    </source>
</evidence>
<dbReference type="PANTHER" id="PTHR12294">
    <property type="entry name" value="EF HAND DOMAIN FAMILY A1,A2-RELATED"/>
    <property type="match status" value="1"/>
</dbReference>
<evidence type="ECO:0000256" key="7">
    <source>
        <dbReference type="ARBA" id="ARBA00022737"/>
    </source>
</evidence>
<keyword evidence="7" id="KW-0677">Repeat</keyword>
<dbReference type="PROSITE" id="PS51155">
    <property type="entry name" value="CHIT_BIND_RR_2"/>
    <property type="match status" value="1"/>
</dbReference>
<feature type="domain" description="EF-hand" evidence="17">
    <location>
        <begin position="221"/>
        <end position="256"/>
    </location>
</feature>
<name>A0A310SB30_9HYME</name>
<comment type="similarity">
    <text evidence="14">Belongs to the MICU1 family. MICU1 subfamily.</text>
</comment>
<organism evidence="18 19">
    <name type="scientific">Eufriesea mexicana</name>
    <dbReference type="NCBI Taxonomy" id="516756"/>
    <lineage>
        <taxon>Eukaryota</taxon>
        <taxon>Metazoa</taxon>
        <taxon>Ecdysozoa</taxon>
        <taxon>Arthropoda</taxon>
        <taxon>Hexapoda</taxon>
        <taxon>Insecta</taxon>
        <taxon>Pterygota</taxon>
        <taxon>Neoptera</taxon>
        <taxon>Endopterygota</taxon>
        <taxon>Hymenoptera</taxon>
        <taxon>Apocrita</taxon>
        <taxon>Aculeata</taxon>
        <taxon>Apoidea</taxon>
        <taxon>Anthophila</taxon>
        <taxon>Apidae</taxon>
        <taxon>Eufriesea</taxon>
    </lineage>
</organism>
<evidence type="ECO:0000256" key="10">
    <source>
        <dbReference type="ARBA" id="ARBA00022946"/>
    </source>
</evidence>
<evidence type="ECO:0000256" key="15">
    <source>
        <dbReference type="PROSITE-ProRule" id="PRU00497"/>
    </source>
</evidence>
<dbReference type="AlphaFoldDB" id="A0A310SB30"/>
<keyword evidence="8" id="KW-0999">Mitochondrion inner membrane</keyword>
<dbReference type="PROSITE" id="PS00018">
    <property type="entry name" value="EF_HAND_1"/>
    <property type="match status" value="1"/>
</dbReference>
<dbReference type="Pfam" id="PF00379">
    <property type="entry name" value="Chitin_bind_4"/>
    <property type="match status" value="1"/>
</dbReference>
<keyword evidence="11" id="KW-0406">Ion transport</keyword>
<keyword evidence="6" id="KW-0479">Metal-binding</keyword>
<dbReference type="InterPro" id="IPR000618">
    <property type="entry name" value="Insect_cuticle"/>
</dbReference>
<dbReference type="GO" id="GO:0005758">
    <property type="term" value="C:mitochondrial intermembrane space"/>
    <property type="evidence" value="ECO:0007669"/>
    <property type="project" value="UniProtKB-SubCell"/>
</dbReference>
<feature type="region of interest" description="Disordered" evidence="16">
    <location>
        <begin position="88"/>
        <end position="107"/>
    </location>
</feature>
<evidence type="ECO:0000256" key="5">
    <source>
        <dbReference type="ARBA" id="ARBA00022568"/>
    </source>
</evidence>
<evidence type="ECO:0000313" key="18">
    <source>
        <dbReference type="EMBL" id="OAD56752.1"/>
    </source>
</evidence>
<keyword evidence="12" id="KW-0496">Mitochondrion</keyword>
<dbReference type="GO" id="GO:0042302">
    <property type="term" value="F:structural constituent of cuticle"/>
    <property type="evidence" value="ECO:0007669"/>
    <property type="project" value="UniProtKB-UniRule"/>
</dbReference>
<dbReference type="InterPro" id="IPR039800">
    <property type="entry name" value="MICU1/2/3"/>
</dbReference>
<evidence type="ECO:0000256" key="12">
    <source>
        <dbReference type="ARBA" id="ARBA00023128"/>
    </source>
</evidence>
<dbReference type="PANTHER" id="PTHR12294:SF1">
    <property type="entry name" value="CALCIUM UPTAKE PROTEIN 1, MITOCHONDRIAL"/>
    <property type="match status" value="1"/>
</dbReference>
<dbReference type="PROSITE" id="PS00233">
    <property type="entry name" value="CHIT_BIND_RR_1"/>
    <property type="match status" value="1"/>
</dbReference>
<keyword evidence="13" id="KW-0472">Membrane</keyword>
<keyword evidence="5" id="KW-0109">Calcium transport</keyword>
<dbReference type="InterPro" id="IPR031311">
    <property type="entry name" value="CHIT_BIND_RR_consensus"/>
</dbReference>
<dbReference type="SUPFAM" id="SSF47473">
    <property type="entry name" value="EF-hand"/>
    <property type="match status" value="1"/>
</dbReference>
<keyword evidence="19" id="KW-1185">Reference proteome</keyword>
<gene>
    <name evidence="18" type="ORF">WN48_02988</name>
</gene>
<proteinExistence type="inferred from homology"/>
<evidence type="ECO:0000256" key="16">
    <source>
        <dbReference type="SAM" id="MobiDB-lite"/>
    </source>
</evidence>
<evidence type="ECO:0000259" key="17">
    <source>
        <dbReference type="PROSITE" id="PS50222"/>
    </source>
</evidence>
<dbReference type="Gene3D" id="1.10.238.10">
    <property type="entry name" value="EF-hand"/>
    <property type="match status" value="1"/>
</dbReference>
<evidence type="ECO:0000256" key="9">
    <source>
        <dbReference type="ARBA" id="ARBA00022837"/>
    </source>
</evidence>
<dbReference type="InterPro" id="IPR018247">
    <property type="entry name" value="EF_Hand_1_Ca_BS"/>
</dbReference>
<keyword evidence="4 15" id="KW-0193">Cuticle</keyword>
<dbReference type="OrthoDB" id="6493579at2759"/>
<evidence type="ECO:0000256" key="4">
    <source>
        <dbReference type="ARBA" id="ARBA00022460"/>
    </source>
</evidence>
<evidence type="ECO:0000256" key="13">
    <source>
        <dbReference type="ARBA" id="ARBA00023136"/>
    </source>
</evidence>
<dbReference type="Proteomes" id="UP000250275">
    <property type="component" value="Unassembled WGS sequence"/>
</dbReference>
<evidence type="ECO:0000313" key="19">
    <source>
        <dbReference type="Proteomes" id="UP000250275"/>
    </source>
</evidence>
<dbReference type="CDD" id="cd15900">
    <property type="entry name" value="EFh_MICU"/>
    <property type="match status" value="1"/>
</dbReference>
<reference evidence="18 19" key="1">
    <citation type="submission" date="2015-07" db="EMBL/GenBank/DDBJ databases">
        <title>The genome of Eufriesea mexicana.</title>
        <authorList>
            <person name="Pan H."/>
            <person name="Kapheim K."/>
        </authorList>
    </citation>
    <scope>NUCLEOTIDE SEQUENCE [LARGE SCALE GENOMIC DNA]</scope>
    <source>
        <strain evidence="18">0111107269</strain>
        <tissue evidence="18">Whole body</tissue>
    </source>
</reference>
<evidence type="ECO:0000256" key="2">
    <source>
        <dbReference type="ARBA" id="ARBA00004569"/>
    </source>
</evidence>
<dbReference type="GO" id="GO:0005509">
    <property type="term" value="F:calcium ion binding"/>
    <property type="evidence" value="ECO:0007669"/>
    <property type="project" value="InterPro"/>
</dbReference>
<dbReference type="PROSITE" id="PS50222">
    <property type="entry name" value="EF_HAND_2"/>
    <property type="match status" value="1"/>
</dbReference>
<dbReference type="GO" id="GO:1990246">
    <property type="term" value="C:uniplex complex"/>
    <property type="evidence" value="ECO:0007669"/>
    <property type="project" value="TreeGrafter"/>
</dbReference>
<dbReference type="EMBL" id="KQ761824">
    <property type="protein sequence ID" value="OAD56752.1"/>
    <property type="molecule type" value="Genomic_DNA"/>
</dbReference>
<comment type="subcellular location">
    <subcellularLocation>
        <location evidence="1">Mitochondrion inner membrane</location>
    </subcellularLocation>
    <subcellularLocation>
        <location evidence="2">Mitochondrion intermembrane space</location>
    </subcellularLocation>
</comment>
<evidence type="ECO:0000256" key="1">
    <source>
        <dbReference type="ARBA" id="ARBA00004273"/>
    </source>
</evidence>
<protein>
    <recommendedName>
        <fullName evidence="17">EF-hand domain-containing protein</fullName>
    </recommendedName>
</protein>
<evidence type="ECO:0000256" key="11">
    <source>
        <dbReference type="ARBA" id="ARBA00023065"/>
    </source>
</evidence>
<dbReference type="GO" id="GO:0051560">
    <property type="term" value="P:mitochondrial calcium ion homeostasis"/>
    <property type="evidence" value="ECO:0007669"/>
    <property type="project" value="TreeGrafter"/>
</dbReference>
<dbReference type="SMART" id="SM00054">
    <property type="entry name" value="EFh"/>
    <property type="match status" value="1"/>
</dbReference>
<evidence type="ECO:0000256" key="6">
    <source>
        <dbReference type="ARBA" id="ARBA00022723"/>
    </source>
</evidence>
<dbReference type="GO" id="GO:0036444">
    <property type="term" value="P:calcium import into the mitochondrion"/>
    <property type="evidence" value="ECO:0007669"/>
    <property type="project" value="TreeGrafter"/>
</dbReference>
<dbReference type="InterPro" id="IPR011992">
    <property type="entry name" value="EF-hand-dom_pair"/>
</dbReference>
<keyword evidence="10" id="KW-0809">Transit peptide</keyword>
<dbReference type="InterPro" id="IPR002048">
    <property type="entry name" value="EF_hand_dom"/>
</dbReference>
<accession>A0A310SB30</accession>
<dbReference type="PRINTS" id="PR00947">
    <property type="entry name" value="CUTICLE"/>
</dbReference>
<sequence length="436" mass="49844">MLTKVRFILKHNINRSYKLFLTSNINNTQQYVIQNNVTYFTHEKLKLKKSYSFLLVIPFVTSFIAWKGINDKYFSTVNAAETIVQEESDDENQLDKMQEDKKKKKKKETIGFRERRIIEYENRMRHYSSPDKVFRYFATLQVVNNDVHEIFMTPDDFLRSITPGIKQPDGLGLDKYKRYDPKNIHTKLELALDEDSIFYKLGSAGLITFSDYIFLLTVLSTSRRHFEIAFRMFDFNGDGDVDSEEFGKVATLIRQQTSIGNRHRDHVITGGTFKGVNSALSTYFFGSNMKGKLTIEKFLDFQQQLQKEILSLEVVLSVAVFGIASAALLPSPPPAIVRQSQDILPDGSYSYTYETDNGIYRSENGSVVLTEARSAPVVVTQGQYQYTSPDGTPISVTYIADHNGFQPQGEHIPAISPLIQRAIDYIRAHPPKVEEN</sequence>
<keyword evidence="3" id="KW-0813">Transport</keyword>
<evidence type="ECO:0000256" key="8">
    <source>
        <dbReference type="ARBA" id="ARBA00022792"/>
    </source>
</evidence>
<evidence type="ECO:0000256" key="3">
    <source>
        <dbReference type="ARBA" id="ARBA00022448"/>
    </source>
</evidence>
<keyword evidence="9" id="KW-0106">Calcium</keyword>